<dbReference type="EMBL" id="CAJGYM010000058">
    <property type="protein sequence ID" value="CAD6195616.1"/>
    <property type="molecule type" value="Genomic_DNA"/>
</dbReference>
<dbReference type="PANTHER" id="PTHR24224">
    <property type="entry name" value="CARDIOACCELERATORY PEPTIDE RECEPTOR-RELATED"/>
    <property type="match status" value="1"/>
</dbReference>
<feature type="transmembrane region" description="Helical" evidence="1">
    <location>
        <begin position="40"/>
        <end position="62"/>
    </location>
</feature>
<dbReference type="GO" id="GO:0016020">
    <property type="term" value="C:membrane"/>
    <property type="evidence" value="ECO:0007669"/>
    <property type="project" value="TreeGrafter"/>
</dbReference>
<keyword evidence="1" id="KW-0472">Membrane</keyword>
<reference evidence="2" key="1">
    <citation type="submission" date="2020-10" db="EMBL/GenBank/DDBJ databases">
        <authorList>
            <person name="Kikuchi T."/>
        </authorList>
    </citation>
    <scope>NUCLEOTIDE SEQUENCE</scope>
    <source>
        <strain evidence="2">NKZ352</strain>
    </source>
</reference>
<comment type="caution">
    <text evidence="2">The sequence shown here is derived from an EMBL/GenBank/DDBJ whole genome shotgun (WGS) entry which is preliminary data.</text>
</comment>
<dbReference type="Proteomes" id="UP000835052">
    <property type="component" value="Unassembled WGS sequence"/>
</dbReference>
<dbReference type="PANTHER" id="PTHR24224:SF17">
    <property type="entry name" value="G-PROTEIN COUPLED RECEPTORS FAMILY 1 PROFILE DOMAIN-CONTAINING PROTEIN"/>
    <property type="match status" value="1"/>
</dbReference>
<feature type="transmembrane region" description="Helical" evidence="1">
    <location>
        <begin position="82"/>
        <end position="108"/>
    </location>
</feature>
<evidence type="ECO:0000313" key="3">
    <source>
        <dbReference type="Proteomes" id="UP000835052"/>
    </source>
</evidence>
<proteinExistence type="predicted"/>
<evidence type="ECO:0008006" key="4">
    <source>
        <dbReference type="Google" id="ProtNLM"/>
    </source>
</evidence>
<feature type="transmembrane region" description="Helical" evidence="1">
    <location>
        <begin position="129"/>
        <end position="149"/>
    </location>
</feature>
<dbReference type="AlphaFoldDB" id="A0A8S1HG28"/>
<gene>
    <name evidence="2" type="ORF">CAUJ_LOCUS11535</name>
</gene>
<dbReference type="InterPro" id="IPR019426">
    <property type="entry name" value="7TM_GPCR_serpentine_rcpt_Srv"/>
</dbReference>
<feature type="transmembrane region" description="Helical" evidence="1">
    <location>
        <begin position="6"/>
        <end position="28"/>
    </location>
</feature>
<feature type="transmembrane region" description="Helical" evidence="1">
    <location>
        <begin position="175"/>
        <end position="198"/>
    </location>
</feature>
<sequence>MILTWPLYFCLAVSLVAVPLYIAVLFSLQKLRRQSFIYRATFYTLLFQHGIADLFTMTTYLTQNVLTKIPAIFQLFYTYQDYYLAAGTYNSVYYTLYIRCCGIVLLTLQRFITVHFGQSKLNQIVQRLSSWKIISIYWILPTLLSIVPLKDHDMHIEPDGQLILDKSIISRNTTMAFTIVLVACSVCVITYTALFLFVRNHSLTSALRREMHLSIQLVGLVLAFFLMLAYYSLQTYFSLSQNSGPVFTMRSSIRYPTAFYLM</sequence>
<name>A0A8S1HG28_9PELO</name>
<dbReference type="Pfam" id="PF10323">
    <property type="entry name" value="7TM_GPCR_Srv"/>
    <property type="match status" value="1"/>
</dbReference>
<accession>A0A8S1HG28</accession>
<feature type="transmembrane region" description="Helical" evidence="1">
    <location>
        <begin position="210"/>
        <end position="233"/>
    </location>
</feature>
<evidence type="ECO:0000313" key="2">
    <source>
        <dbReference type="EMBL" id="CAD6195616.1"/>
    </source>
</evidence>
<dbReference type="SUPFAM" id="SSF81321">
    <property type="entry name" value="Family A G protein-coupled receptor-like"/>
    <property type="match status" value="1"/>
</dbReference>
<evidence type="ECO:0000256" key="1">
    <source>
        <dbReference type="SAM" id="Phobius"/>
    </source>
</evidence>
<keyword evidence="3" id="KW-1185">Reference proteome</keyword>
<protein>
    <recommendedName>
        <fullName evidence="4">G-protein coupled receptors family 1 profile domain-containing protein</fullName>
    </recommendedName>
</protein>
<keyword evidence="1" id="KW-1133">Transmembrane helix</keyword>
<keyword evidence="1" id="KW-0812">Transmembrane</keyword>
<dbReference type="OrthoDB" id="5868253at2759"/>
<dbReference type="Gene3D" id="1.20.1070.10">
    <property type="entry name" value="Rhodopsin 7-helix transmembrane proteins"/>
    <property type="match status" value="1"/>
</dbReference>
<organism evidence="2 3">
    <name type="scientific">Caenorhabditis auriculariae</name>
    <dbReference type="NCBI Taxonomy" id="2777116"/>
    <lineage>
        <taxon>Eukaryota</taxon>
        <taxon>Metazoa</taxon>
        <taxon>Ecdysozoa</taxon>
        <taxon>Nematoda</taxon>
        <taxon>Chromadorea</taxon>
        <taxon>Rhabditida</taxon>
        <taxon>Rhabditina</taxon>
        <taxon>Rhabditomorpha</taxon>
        <taxon>Rhabditoidea</taxon>
        <taxon>Rhabditidae</taxon>
        <taxon>Peloderinae</taxon>
        <taxon>Caenorhabditis</taxon>
    </lineage>
</organism>
<dbReference type="InterPro" id="IPR052665">
    <property type="entry name" value="Neuropeptide-GPCR"/>
</dbReference>